<protein>
    <submittedName>
        <fullName evidence="3">T9SS type A sorting domain-containing protein</fullName>
    </submittedName>
</protein>
<organism evidence="3 4">
    <name type="scientific">Lacinutrix iliipiscaria</name>
    <dbReference type="NCBI Taxonomy" id="1230532"/>
    <lineage>
        <taxon>Bacteria</taxon>
        <taxon>Pseudomonadati</taxon>
        <taxon>Bacteroidota</taxon>
        <taxon>Flavobacteriia</taxon>
        <taxon>Flavobacteriales</taxon>
        <taxon>Flavobacteriaceae</taxon>
        <taxon>Lacinutrix</taxon>
    </lineage>
</organism>
<dbReference type="Pfam" id="PF18962">
    <property type="entry name" value="Por_Secre_tail"/>
    <property type="match status" value="1"/>
</dbReference>
<gene>
    <name evidence="3" type="ORF">ACFS5M_10460</name>
</gene>
<dbReference type="Proteomes" id="UP001597533">
    <property type="component" value="Unassembled WGS sequence"/>
</dbReference>
<evidence type="ECO:0000313" key="3">
    <source>
        <dbReference type="EMBL" id="MFD2824096.1"/>
    </source>
</evidence>
<evidence type="ECO:0000259" key="2">
    <source>
        <dbReference type="Pfam" id="PF18962"/>
    </source>
</evidence>
<feature type="non-terminal residue" evidence="3">
    <location>
        <position position="1"/>
    </location>
</feature>
<proteinExistence type="predicted"/>
<keyword evidence="4" id="KW-1185">Reference proteome</keyword>
<dbReference type="NCBIfam" id="TIGR04183">
    <property type="entry name" value="Por_Secre_tail"/>
    <property type="match status" value="1"/>
</dbReference>
<reference evidence="4" key="1">
    <citation type="journal article" date="2019" name="Int. J. Syst. Evol. Microbiol.">
        <title>The Global Catalogue of Microorganisms (GCM) 10K type strain sequencing project: providing services to taxonomists for standard genome sequencing and annotation.</title>
        <authorList>
            <consortium name="The Broad Institute Genomics Platform"/>
            <consortium name="The Broad Institute Genome Sequencing Center for Infectious Disease"/>
            <person name="Wu L."/>
            <person name="Ma J."/>
        </authorList>
    </citation>
    <scope>NUCLEOTIDE SEQUENCE [LARGE SCALE GENOMIC DNA]</scope>
    <source>
        <strain evidence="4">KCTC 32141</strain>
    </source>
</reference>
<dbReference type="EMBL" id="JBHUOV010000006">
    <property type="protein sequence ID" value="MFD2824096.1"/>
    <property type="molecule type" value="Genomic_DNA"/>
</dbReference>
<keyword evidence="1" id="KW-0732">Signal</keyword>
<evidence type="ECO:0000256" key="1">
    <source>
        <dbReference type="ARBA" id="ARBA00022729"/>
    </source>
</evidence>
<accession>A0ABW5WS80</accession>
<dbReference type="RefSeq" id="WP_379898790.1">
    <property type="nucleotide sequence ID" value="NZ_JBHUOV010000006.1"/>
</dbReference>
<dbReference type="InterPro" id="IPR026444">
    <property type="entry name" value="Secre_tail"/>
</dbReference>
<comment type="caution">
    <text evidence="3">The sequence shown here is derived from an EMBL/GenBank/DDBJ whole genome shotgun (WGS) entry which is preliminary data.</text>
</comment>
<evidence type="ECO:0000313" key="4">
    <source>
        <dbReference type="Proteomes" id="UP001597533"/>
    </source>
</evidence>
<name>A0ABW5WS80_9FLAO</name>
<feature type="domain" description="Secretion system C-terminal sorting" evidence="2">
    <location>
        <begin position="7"/>
        <end position="62"/>
    </location>
</feature>
<sequence>NNPNSVEIDSAKIINMIGQVVMTFDTVETSTSIELKTKNLSVGAYIIKLETEIGEVSKKVLVK</sequence>